<dbReference type="PANTHER" id="PTHR11079">
    <property type="entry name" value="CYTOSINE DEAMINASE FAMILY MEMBER"/>
    <property type="match status" value="1"/>
</dbReference>
<keyword evidence="1" id="KW-0479">Metal-binding</keyword>
<dbReference type="SUPFAM" id="SSF53927">
    <property type="entry name" value="Cytidine deaminase-like"/>
    <property type="match status" value="1"/>
</dbReference>
<name>A0A381YZ11_9ZZZZ</name>
<dbReference type="PROSITE" id="PS00903">
    <property type="entry name" value="CYT_DCMP_DEAMINASES_1"/>
    <property type="match status" value="1"/>
</dbReference>
<gene>
    <name evidence="4" type="ORF">METZ01_LOCUS134561</name>
</gene>
<dbReference type="EMBL" id="UINC01019308">
    <property type="protein sequence ID" value="SVA81707.1"/>
    <property type="molecule type" value="Genomic_DNA"/>
</dbReference>
<dbReference type="GO" id="GO:0008270">
    <property type="term" value="F:zinc ion binding"/>
    <property type="evidence" value="ECO:0007669"/>
    <property type="project" value="InterPro"/>
</dbReference>
<reference evidence="4" key="1">
    <citation type="submission" date="2018-05" db="EMBL/GenBank/DDBJ databases">
        <authorList>
            <person name="Lanie J.A."/>
            <person name="Ng W.-L."/>
            <person name="Kazmierczak K.M."/>
            <person name="Andrzejewski T.M."/>
            <person name="Davidsen T.M."/>
            <person name="Wayne K.J."/>
            <person name="Tettelin H."/>
            <person name="Glass J.I."/>
            <person name="Rusch D."/>
            <person name="Podicherti R."/>
            <person name="Tsui H.-C.T."/>
            <person name="Winkler M.E."/>
        </authorList>
    </citation>
    <scope>NUCLEOTIDE SEQUENCE</scope>
</reference>
<dbReference type="InterPro" id="IPR016193">
    <property type="entry name" value="Cytidine_deaminase-like"/>
</dbReference>
<accession>A0A381YZ11</accession>
<dbReference type="GO" id="GO:0016787">
    <property type="term" value="F:hydrolase activity"/>
    <property type="evidence" value="ECO:0007669"/>
    <property type="project" value="InterPro"/>
</dbReference>
<sequence>MQIAIDQALIGRENADRPVGSIIVKNGEIIAKGHNRENSDYDTTAHAEMDAIRKVDPSLGPDSLCGSTLYSTGEPCILCAGAIALSKISCVVLGSNYNPNWGEFGDYNLRKAFDLICRPEIQIVRGIMVEECQAMSWAWRAEQIRNQ</sequence>
<dbReference type="PANTHER" id="PTHR11079:SF162">
    <property type="entry name" value="RIBOFLAVIN BIOSYNTHESIS PROTEIN PYRD, CHLOROPLASTIC"/>
    <property type="match status" value="1"/>
</dbReference>
<proteinExistence type="predicted"/>
<dbReference type="PROSITE" id="PS51747">
    <property type="entry name" value="CYT_DCMP_DEAMINASES_2"/>
    <property type="match status" value="1"/>
</dbReference>
<dbReference type="Gene3D" id="3.40.140.10">
    <property type="entry name" value="Cytidine Deaminase, domain 2"/>
    <property type="match status" value="1"/>
</dbReference>
<dbReference type="Pfam" id="PF00383">
    <property type="entry name" value="dCMP_cyt_deam_1"/>
    <property type="match status" value="1"/>
</dbReference>
<feature type="domain" description="CMP/dCMP-type deaminase" evidence="3">
    <location>
        <begin position="1"/>
        <end position="112"/>
    </location>
</feature>
<evidence type="ECO:0000313" key="4">
    <source>
        <dbReference type="EMBL" id="SVA81707.1"/>
    </source>
</evidence>
<evidence type="ECO:0000256" key="2">
    <source>
        <dbReference type="ARBA" id="ARBA00022833"/>
    </source>
</evidence>
<organism evidence="4">
    <name type="scientific">marine metagenome</name>
    <dbReference type="NCBI Taxonomy" id="408172"/>
    <lineage>
        <taxon>unclassified sequences</taxon>
        <taxon>metagenomes</taxon>
        <taxon>ecological metagenomes</taxon>
    </lineage>
</organism>
<protein>
    <recommendedName>
        <fullName evidence="3">CMP/dCMP-type deaminase domain-containing protein</fullName>
    </recommendedName>
</protein>
<dbReference type="AlphaFoldDB" id="A0A381YZ11"/>
<dbReference type="CDD" id="cd01285">
    <property type="entry name" value="nucleoside_deaminase"/>
    <property type="match status" value="1"/>
</dbReference>
<keyword evidence="2" id="KW-0862">Zinc</keyword>
<evidence type="ECO:0000259" key="3">
    <source>
        <dbReference type="PROSITE" id="PS51747"/>
    </source>
</evidence>
<dbReference type="InterPro" id="IPR016192">
    <property type="entry name" value="APOBEC/CMP_deaminase_Zn-bd"/>
</dbReference>
<evidence type="ECO:0000256" key="1">
    <source>
        <dbReference type="ARBA" id="ARBA00022723"/>
    </source>
</evidence>
<dbReference type="InterPro" id="IPR002125">
    <property type="entry name" value="CMP_dCMP_dom"/>
</dbReference>